<keyword evidence="2" id="KW-1185">Reference proteome</keyword>
<dbReference type="Proteomes" id="UP000603708">
    <property type="component" value="Unassembled WGS sequence"/>
</dbReference>
<reference evidence="1" key="2">
    <citation type="submission" date="2020-09" db="EMBL/GenBank/DDBJ databases">
        <authorList>
            <person name="Sun Q."/>
            <person name="Ohkuma M."/>
        </authorList>
    </citation>
    <scope>NUCLEOTIDE SEQUENCE</scope>
    <source>
        <strain evidence="1">JCM 5069</strain>
    </source>
</reference>
<gene>
    <name evidence="1" type="ORF">GCM10018793_30600</name>
</gene>
<protein>
    <submittedName>
        <fullName evidence="1">Uncharacterized protein</fullName>
    </submittedName>
</protein>
<proteinExistence type="predicted"/>
<dbReference type="EMBL" id="BNCD01000008">
    <property type="protein sequence ID" value="GHH78992.1"/>
    <property type="molecule type" value="Genomic_DNA"/>
</dbReference>
<evidence type="ECO:0000313" key="1">
    <source>
        <dbReference type="EMBL" id="GHH78992.1"/>
    </source>
</evidence>
<name>A0A919G6I9_9ACTN</name>
<evidence type="ECO:0000313" key="2">
    <source>
        <dbReference type="Proteomes" id="UP000603708"/>
    </source>
</evidence>
<dbReference type="AlphaFoldDB" id="A0A919G6I9"/>
<organism evidence="1 2">
    <name type="scientific">Streptomyces sulfonofaciens</name>
    <dbReference type="NCBI Taxonomy" id="68272"/>
    <lineage>
        <taxon>Bacteria</taxon>
        <taxon>Bacillati</taxon>
        <taxon>Actinomycetota</taxon>
        <taxon>Actinomycetes</taxon>
        <taxon>Kitasatosporales</taxon>
        <taxon>Streptomycetaceae</taxon>
        <taxon>Streptomyces</taxon>
    </lineage>
</organism>
<dbReference type="RefSeq" id="WP_189932206.1">
    <property type="nucleotide sequence ID" value="NZ_BNCD01000008.1"/>
</dbReference>
<sequence length="486" mass="54925">MDKQRVRESLDSVVGQIRTYVPVMAPYFEDDRPLGDYAHGLRTAPDVAPEHAQRQQQIAHSVRRVLQRSFGPGGPAARVTVESIRVTNIVDHHQVLNHPLLLGTNIIGNAARLLSEEAPGPIVTLSCSNVNPSNAYMRNGFRFRGTDIPYFSAKEHRDVMYYLRPRPFDFVQRLHRMKRWAGFTPADKEFLEEYQSLLNGLDHSRGSRHRDQLASVVQATWPLLFSRELRPRVPDLLYANAEDVAREALIEVLAQENFLSEALFDAEQRQHVLDTFRGVVVAWDEAAGKGTHFFWRRHPDRPRLLRLYVEGDALVPADRRYSHLRVPLERQALCEALHREDIIPSVALYMTLLLHAGVRPLVGPGSLVYTTQLKDGWLRLLDQHGHAREARLLAGVDVTGMVAGTPVFFERAGSTLRTLYAADVISAGGVDRPYLERVLRTPFKDVLSVGSSGVYDLFSHTYIPADQRLTESIGFDEAATVVHDWL</sequence>
<comment type="caution">
    <text evidence="1">The sequence shown here is derived from an EMBL/GenBank/DDBJ whole genome shotgun (WGS) entry which is preliminary data.</text>
</comment>
<accession>A0A919G6I9</accession>
<reference evidence="1" key="1">
    <citation type="journal article" date="2014" name="Int. J. Syst. Evol. Microbiol.">
        <title>Complete genome sequence of Corynebacterium casei LMG S-19264T (=DSM 44701T), isolated from a smear-ripened cheese.</title>
        <authorList>
            <consortium name="US DOE Joint Genome Institute (JGI-PGF)"/>
            <person name="Walter F."/>
            <person name="Albersmeier A."/>
            <person name="Kalinowski J."/>
            <person name="Ruckert C."/>
        </authorList>
    </citation>
    <scope>NUCLEOTIDE SEQUENCE</scope>
    <source>
        <strain evidence="1">JCM 5069</strain>
    </source>
</reference>